<comment type="caution">
    <text evidence="3">The sequence shown here is derived from an EMBL/GenBank/DDBJ whole genome shotgun (WGS) entry which is preliminary data.</text>
</comment>
<feature type="region of interest" description="Disordered" evidence="1">
    <location>
        <begin position="199"/>
        <end position="234"/>
    </location>
</feature>
<dbReference type="Proteomes" id="UP000664203">
    <property type="component" value="Unassembled WGS sequence"/>
</dbReference>
<feature type="compositionally biased region" description="Basic and acidic residues" evidence="1">
    <location>
        <begin position="328"/>
        <end position="357"/>
    </location>
</feature>
<feature type="compositionally biased region" description="Low complexity" evidence="1">
    <location>
        <begin position="199"/>
        <end position="213"/>
    </location>
</feature>
<protein>
    <submittedName>
        <fullName evidence="3">Uncharacterized protein</fullName>
    </submittedName>
</protein>
<accession>A0A8H3PKN9</accession>
<feature type="transmembrane region" description="Helical" evidence="2">
    <location>
        <begin position="243"/>
        <end position="268"/>
    </location>
</feature>
<evidence type="ECO:0000313" key="3">
    <source>
        <dbReference type="EMBL" id="CAF9942919.1"/>
    </source>
</evidence>
<dbReference type="OrthoDB" id="10636806at2759"/>
<keyword evidence="4" id="KW-1185">Reference proteome</keyword>
<proteinExistence type="predicted"/>
<keyword evidence="2" id="KW-0812">Transmembrane</keyword>
<dbReference type="AlphaFoldDB" id="A0A8H3PKN9"/>
<sequence>MPVVWSGTAPEDGVDSVCAGAELVKVVEQTPGWERLKDADHQLTSARPNNTAFQPCRGYIQAARPPTQATVSTAPQLLCSGCVIQPGYPNLVLSNGTDNITGPNSSDFSTVGVEFTAYTSFSALQNESICQTRSAEISLTTPFFVPTPTPALEDFFYNAAETPFVYGLNPGCSVSQFNPLDGSSLKSLVSTLPLSRPKTSSMLSSSSPPLSTVPSPPTAIATLSSPSHSPQISSVGSTETRKLIVGLVVAILAPIILVTIGLSTLCIIRRRRRRKKEAAISSQNIGKNEGENPQLNFQQKVELDGEQRRHEMEAVEIRYEMEGEDEIHELPAEERQRRSGRQELRGEEHAREIDDSQ</sequence>
<evidence type="ECO:0000256" key="2">
    <source>
        <dbReference type="SAM" id="Phobius"/>
    </source>
</evidence>
<organism evidence="3 4">
    <name type="scientific">Alectoria fallacina</name>
    <dbReference type="NCBI Taxonomy" id="1903189"/>
    <lineage>
        <taxon>Eukaryota</taxon>
        <taxon>Fungi</taxon>
        <taxon>Dikarya</taxon>
        <taxon>Ascomycota</taxon>
        <taxon>Pezizomycotina</taxon>
        <taxon>Lecanoromycetes</taxon>
        <taxon>OSLEUM clade</taxon>
        <taxon>Lecanoromycetidae</taxon>
        <taxon>Lecanorales</taxon>
        <taxon>Lecanorineae</taxon>
        <taxon>Parmeliaceae</taxon>
        <taxon>Alectoria</taxon>
    </lineage>
</organism>
<name>A0A8H3PKN9_9LECA</name>
<keyword evidence="2" id="KW-0472">Membrane</keyword>
<keyword evidence="2" id="KW-1133">Transmembrane helix</keyword>
<dbReference type="EMBL" id="CAJPDR010000838">
    <property type="protein sequence ID" value="CAF9942919.1"/>
    <property type="molecule type" value="Genomic_DNA"/>
</dbReference>
<evidence type="ECO:0000313" key="4">
    <source>
        <dbReference type="Proteomes" id="UP000664203"/>
    </source>
</evidence>
<evidence type="ECO:0000256" key="1">
    <source>
        <dbReference type="SAM" id="MobiDB-lite"/>
    </source>
</evidence>
<gene>
    <name evidence="3" type="ORF">ALECFALPRED_010224</name>
</gene>
<reference evidence="3" key="1">
    <citation type="submission" date="2021-03" db="EMBL/GenBank/DDBJ databases">
        <authorList>
            <person name="Tagirdzhanova G."/>
        </authorList>
    </citation>
    <scope>NUCLEOTIDE SEQUENCE</scope>
</reference>
<feature type="region of interest" description="Disordered" evidence="1">
    <location>
        <begin position="319"/>
        <end position="357"/>
    </location>
</feature>
<feature type="compositionally biased region" description="Low complexity" evidence="1">
    <location>
        <begin position="224"/>
        <end position="234"/>
    </location>
</feature>